<protein>
    <submittedName>
        <fullName evidence="5">Uncharacterized protein</fullName>
    </submittedName>
</protein>
<keyword evidence="4" id="KW-0812">Transmembrane</keyword>
<sequence length="162" mass="18704">MLFIIMFTISEFAKHLFAIYTAYVIVTIILLTIRSGYLCSAKPSFFHDGNRANLFEVELESGMLINTDNGSSTAQVGWRTMLVVPELEREVELLWELRDTRKIFLKLLVKLLNVIALIRYDDFSIVEKQKLSSECNALEFHKSRGQLMKTGYHNSHFAHQVD</sequence>
<keyword evidence="4" id="KW-0472">Membrane</keyword>
<evidence type="ECO:0000313" key="5">
    <source>
        <dbReference type="EMBL" id="RXI06647.1"/>
    </source>
</evidence>
<dbReference type="PANTHER" id="PTHR12103:SF15">
    <property type="entry name" value="CYTOSOLIC PURINE 5'-NUCLEOTIDASE"/>
    <property type="match status" value="1"/>
</dbReference>
<evidence type="ECO:0000256" key="1">
    <source>
        <dbReference type="ARBA" id="ARBA00022723"/>
    </source>
</evidence>
<keyword evidence="3" id="KW-0460">Magnesium</keyword>
<keyword evidence="2" id="KW-0378">Hydrolase</keyword>
<dbReference type="Proteomes" id="UP000290289">
    <property type="component" value="Chromosome 2"/>
</dbReference>
<dbReference type="Pfam" id="PF05761">
    <property type="entry name" value="5_nucleotid"/>
    <property type="match status" value="1"/>
</dbReference>
<dbReference type="PANTHER" id="PTHR12103">
    <property type="entry name" value="5'-NUCLEOTIDASE DOMAIN-CONTAINING"/>
    <property type="match status" value="1"/>
</dbReference>
<evidence type="ECO:0000313" key="6">
    <source>
        <dbReference type="Proteomes" id="UP000290289"/>
    </source>
</evidence>
<keyword evidence="6" id="KW-1185">Reference proteome</keyword>
<feature type="transmembrane region" description="Helical" evidence="4">
    <location>
        <begin position="12"/>
        <end position="33"/>
    </location>
</feature>
<keyword evidence="1" id="KW-0479">Metal-binding</keyword>
<dbReference type="GO" id="GO:0008253">
    <property type="term" value="F:5'-nucleotidase activity"/>
    <property type="evidence" value="ECO:0007669"/>
    <property type="project" value="TreeGrafter"/>
</dbReference>
<accession>A0A498KGW3</accession>
<gene>
    <name evidence="5" type="ORF">DVH24_025783</name>
</gene>
<dbReference type="InterPro" id="IPR036412">
    <property type="entry name" value="HAD-like_sf"/>
</dbReference>
<dbReference type="InterPro" id="IPR008380">
    <property type="entry name" value="HAD-SF_hydro_IG_5-nucl"/>
</dbReference>
<evidence type="ECO:0000256" key="2">
    <source>
        <dbReference type="ARBA" id="ARBA00022801"/>
    </source>
</evidence>
<evidence type="ECO:0000256" key="4">
    <source>
        <dbReference type="SAM" id="Phobius"/>
    </source>
</evidence>
<comment type="caution">
    <text evidence="5">The sequence shown here is derived from an EMBL/GenBank/DDBJ whole genome shotgun (WGS) entry which is preliminary data.</text>
</comment>
<reference evidence="5 6" key="1">
    <citation type="submission" date="2018-10" db="EMBL/GenBank/DDBJ databases">
        <title>A high-quality apple genome assembly.</title>
        <authorList>
            <person name="Hu J."/>
        </authorList>
    </citation>
    <scope>NUCLEOTIDE SEQUENCE [LARGE SCALE GENOMIC DNA]</scope>
    <source>
        <strain evidence="6">cv. HFTH1</strain>
        <tissue evidence="5">Young leaf</tissue>
    </source>
</reference>
<dbReference type="AlphaFoldDB" id="A0A498KGW3"/>
<keyword evidence="4" id="KW-1133">Transmembrane helix</keyword>
<dbReference type="GO" id="GO:0046872">
    <property type="term" value="F:metal ion binding"/>
    <property type="evidence" value="ECO:0007669"/>
    <property type="project" value="UniProtKB-KW"/>
</dbReference>
<proteinExistence type="predicted"/>
<evidence type="ECO:0000256" key="3">
    <source>
        <dbReference type="ARBA" id="ARBA00022842"/>
    </source>
</evidence>
<dbReference type="SUPFAM" id="SSF56784">
    <property type="entry name" value="HAD-like"/>
    <property type="match status" value="1"/>
</dbReference>
<organism evidence="5 6">
    <name type="scientific">Malus domestica</name>
    <name type="common">Apple</name>
    <name type="synonym">Pyrus malus</name>
    <dbReference type="NCBI Taxonomy" id="3750"/>
    <lineage>
        <taxon>Eukaryota</taxon>
        <taxon>Viridiplantae</taxon>
        <taxon>Streptophyta</taxon>
        <taxon>Embryophyta</taxon>
        <taxon>Tracheophyta</taxon>
        <taxon>Spermatophyta</taxon>
        <taxon>Magnoliopsida</taxon>
        <taxon>eudicotyledons</taxon>
        <taxon>Gunneridae</taxon>
        <taxon>Pentapetalae</taxon>
        <taxon>rosids</taxon>
        <taxon>fabids</taxon>
        <taxon>Rosales</taxon>
        <taxon>Rosaceae</taxon>
        <taxon>Amygdaloideae</taxon>
        <taxon>Maleae</taxon>
        <taxon>Malus</taxon>
    </lineage>
</organism>
<name>A0A498KGW3_MALDO</name>
<dbReference type="EMBL" id="RDQH01000328">
    <property type="protein sequence ID" value="RXI06647.1"/>
    <property type="molecule type" value="Genomic_DNA"/>
</dbReference>